<gene>
    <name evidence="1" type="ORF">HJG59_017633</name>
</gene>
<accession>A0A7J8G1U6</accession>
<sequence length="31" mass="3273">MTTVAGLLRSLHTYTQGRKLRPTAASKLGSG</sequence>
<evidence type="ECO:0000313" key="1">
    <source>
        <dbReference type="EMBL" id="KAF6453967.1"/>
    </source>
</evidence>
<dbReference type="Proteomes" id="UP000550707">
    <property type="component" value="Unassembled WGS sequence"/>
</dbReference>
<evidence type="ECO:0000313" key="2">
    <source>
        <dbReference type="Proteomes" id="UP000550707"/>
    </source>
</evidence>
<comment type="caution">
    <text evidence="1">The sequence shown here is derived from an EMBL/GenBank/DDBJ whole genome shotgun (WGS) entry which is preliminary data.</text>
</comment>
<proteinExistence type="predicted"/>
<dbReference type="EMBL" id="JACASF010000010">
    <property type="protein sequence ID" value="KAF6453967.1"/>
    <property type="molecule type" value="Genomic_DNA"/>
</dbReference>
<dbReference type="AlphaFoldDB" id="A0A7J8G1U6"/>
<reference evidence="1 2" key="1">
    <citation type="journal article" date="2020" name="Nature">
        <title>Six reference-quality genomes reveal evolution of bat adaptations.</title>
        <authorList>
            <person name="Jebb D."/>
            <person name="Huang Z."/>
            <person name="Pippel M."/>
            <person name="Hughes G.M."/>
            <person name="Lavrichenko K."/>
            <person name="Devanna P."/>
            <person name="Winkler S."/>
            <person name="Jermiin L.S."/>
            <person name="Skirmuntt E.C."/>
            <person name="Katzourakis A."/>
            <person name="Burkitt-Gray L."/>
            <person name="Ray D.A."/>
            <person name="Sullivan K.A.M."/>
            <person name="Roscito J.G."/>
            <person name="Kirilenko B.M."/>
            <person name="Davalos L.M."/>
            <person name="Corthals A.P."/>
            <person name="Power M.L."/>
            <person name="Jones G."/>
            <person name="Ransome R.D."/>
            <person name="Dechmann D.K.N."/>
            <person name="Locatelli A.G."/>
            <person name="Puechmaille S.J."/>
            <person name="Fedrigo O."/>
            <person name="Jarvis E.D."/>
            <person name="Hiller M."/>
            <person name="Vernes S.C."/>
            <person name="Myers E.W."/>
            <person name="Teeling E.C."/>
        </authorList>
    </citation>
    <scope>NUCLEOTIDE SEQUENCE [LARGE SCALE GENOMIC DNA]</scope>
    <source>
        <strain evidence="1">MMolMol1</strain>
        <tissue evidence="1">Muscle</tissue>
    </source>
</reference>
<name>A0A7J8G1U6_MOLMO</name>
<organism evidence="1 2">
    <name type="scientific">Molossus molossus</name>
    <name type="common">Pallas' mastiff bat</name>
    <name type="synonym">Vespertilio molossus</name>
    <dbReference type="NCBI Taxonomy" id="27622"/>
    <lineage>
        <taxon>Eukaryota</taxon>
        <taxon>Metazoa</taxon>
        <taxon>Chordata</taxon>
        <taxon>Craniata</taxon>
        <taxon>Vertebrata</taxon>
        <taxon>Euteleostomi</taxon>
        <taxon>Mammalia</taxon>
        <taxon>Eutheria</taxon>
        <taxon>Laurasiatheria</taxon>
        <taxon>Chiroptera</taxon>
        <taxon>Yangochiroptera</taxon>
        <taxon>Molossidae</taxon>
        <taxon>Molossus</taxon>
    </lineage>
</organism>
<protein>
    <submittedName>
        <fullName evidence="1">Sulfite oxidase</fullName>
    </submittedName>
</protein>
<keyword evidence="2" id="KW-1185">Reference proteome</keyword>